<dbReference type="InterPro" id="IPR003827">
    <property type="entry name" value="tRNA_yW-synthesising"/>
</dbReference>
<dbReference type="EMBL" id="DSYQ01000004">
    <property type="protein sequence ID" value="HGT70852.1"/>
    <property type="molecule type" value="Genomic_DNA"/>
</dbReference>
<proteinExistence type="predicted"/>
<keyword evidence="4" id="KW-0819">tRNA processing</keyword>
<dbReference type="GO" id="GO:0008033">
    <property type="term" value="P:tRNA processing"/>
    <property type="evidence" value="ECO:0007669"/>
    <property type="project" value="UniProtKB-KW"/>
</dbReference>
<comment type="caution">
    <text evidence="6">The sequence shown here is derived from an EMBL/GenBank/DDBJ whole genome shotgun (WGS) entry which is preliminary data.</text>
</comment>
<feature type="domain" description="tRNA wybutosine-synthesizing protein" evidence="5">
    <location>
        <begin position="30"/>
        <end position="64"/>
    </location>
</feature>
<evidence type="ECO:0000313" key="6">
    <source>
        <dbReference type="EMBL" id="HGT70852.1"/>
    </source>
</evidence>
<gene>
    <name evidence="6" type="ORF">ENT43_01150</name>
</gene>
<dbReference type="AlphaFoldDB" id="A0A7C4M2W0"/>
<protein>
    <recommendedName>
        <fullName evidence="5">tRNA wybutosine-synthesizing protein domain-containing protein</fullName>
    </recommendedName>
</protein>
<evidence type="ECO:0000256" key="4">
    <source>
        <dbReference type="ARBA" id="ARBA00022694"/>
    </source>
</evidence>
<dbReference type="GO" id="GO:0032259">
    <property type="term" value="P:methylation"/>
    <property type="evidence" value="ECO:0007669"/>
    <property type="project" value="UniProtKB-KW"/>
</dbReference>
<dbReference type="GO" id="GO:0008168">
    <property type="term" value="F:methyltransferase activity"/>
    <property type="evidence" value="ECO:0007669"/>
    <property type="project" value="UniProtKB-KW"/>
</dbReference>
<evidence type="ECO:0000256" key="3">
    <source>
        <dbReference type="ARBA" id="ARBA00022691"/>
    </source>
</evidence>
<evidence type="ECO:0000259" key="5">
    <source>
        <dbReference type="Pfam" id="PF02676"/>
    </source>
</evidence>
<evidence type="ECO:0000256" key="2">
    <source>
        <dbReference type="ARBA" id="ARBA00022679"/>
    </source>
</evidence>
<sequence>MIVILIKERRRLLILLKGKKGGSVYGYGENKGKLDDNIRDLVNKLNKLPFLFTRESCGGRISTRESIKEESKEIMKFHGLGE</sequence>
<dbReference type="Gene3D" id="3.30.1960.10">
    <property type="entry name" value="tRNA wybutosine-synthesizing-like"/>
    <property type="match status" value="1"/>
</dbReference>
<keyword evidence="2" id="KW-0808">Transferase</keyword>
<dbReference type="SUPFAM" id="SSF111278">
    <property type="entry name" value="SSo0622-like"/>
    <property type="match status" value="1"/>
</dbReference>
<accession>A0A7C4M2W0</accession>
<keyword evidence="1" id="KW-0489">Methyltransferase</keyword>
<organism evidence="6">
    <name type="scientific">candidate division CPR3 bacterium</name>
    <dbReference type="NCBI Taxonomy" id="2268181"/>
    <lineage>
        <taxon>Bacteria</taxon>
        <taxon>Bacteria division CPR3</taxon>
    </lineage>
</organism>
<reference evidence="6" key="1">
    <citation type="journal article" date="2020" name="mSystems">
        <title>Genome- and Community-Level Interaction Insights into Carbon Utilization and Element Cycling Functions of Hydrothermarchaeota in Hydrothermal Sediment.</title>
        <authorList>
            <person name="Zhou Z."/>
            <person name="Liu Y."/>
            <person name="Xu W."/>
            <person name="Pan J."/>
            <person name="Luo Z.H."/>
            <person name="Li M."/>
        </authorList>
    </citation>
    <scope>NUCLEOTIDE SEQUENCE [LARGE SCALE GENOMIC DNA]</scope>
    <source>
        <strain evidence="6">SpSt-579</strain>
    </source>
</reference>
<evidence type="ECO:0000256" key="1">
    <source>
        <dbReference type="ARBA" id="ARBA00022603"/>
    </source>
</evidence>
<name>A0A7C4M2W0_UNCC3</name>
<dbReference type="InterPro" id="IPR036602">
    <property type="entry name" value="tRNA_yW-synthesising-like_sf"/>
</dbReference>
<dbReference type="Pfam" id="PF02676">
    <property type="entry name" value="TYW3"/>
    <property type="match status" value="1"/>
</dbReference>
<keyword evidence="3" id="KW-0949">S-adenosyl-L-methionine</keyword>